<evidence type="ECO:0000313" key="7">
    <source>
        <dbReference type="EMBL" id="MBC8536177.1"/>
    </source>
</evidence>
<dbReference type="EC" id="4.4.1.13" evidence="2"/>
<evidence type="ECO:0000256" key="1">
    <source>
        <dbReference type="ARBA" id="ARBA00001933"/>
    </source>
</evidence>
<evidence type="ECO:0000256" key="2">
    <source>
        <dbReference type="ARBA" id="ARBA00012224"/>
    </source>
</evidence>
<protein>
    <recommendedName>
        <fullName evidence="2">cysteine-S-conjugate beta-lyase</fullName>
        <ecNumber evidence="2">4.4.1.13</ecNumber>
    </recommendedName>
</protein>
<evidence type="ECO:0000256" key="5">
    <source>
        <dbReference type="ARBA" id="ARBA00037974"/>
    </source>
</evidence>
<dbReference type="PANTHER" id="PTHR43525">
    <property type="entry name" value="PROTEIN MALY"/>
    <property type="match status" value="1"/>
</dbReference>
<reference evidence="7" key="1">
    <citation type="submission" date="2020-08" db="EMBL/GenBank/DDBJ databases">
        <title>Genome public.</title>
        <authorList>
            <person name="Liu C."/>
            <person name="Sun Q."/>
        </authorList>
    </citation>
    <scope>NUCLEOTIDE SEQUENCE</scope>
    <source>
        <strain evidence="7">BX7</strain>
    </source>
</reference>
<keyword evidence="7" id="KW-0808">Transferase</keyword>
<comment type="caution">
    <text evidence="7">The sequence shown here is derived from an EMBL/GenBank/DDBJ whole genome shotgun (WGS) entry which is preliminary data.</text>
</comment>
<dbReference type="SUPFAM" id="SSF53383">
    <property type="entry name" value="PLP-dependent transferases"/>
    <property type="match status" value="1"/>
</dbReference>
<keyword evidence="3" id="KW-0663">Pyridoxal phosphate</keyword>
<name>A0A926HQC3_9FIRM</name>
<feature type="domain" description="Aminotransferase class I/classII large" evidence="6">
    <location>
        <begin position="29"/>
        <end position="383"/>
    </location>
</feature>
<dbReference type="PANTHER" id="PTHR43525:SF1">
    <property type="entry name" value="PROTEIN MALY"/>
    <property type="match status" value="1"/>
</dbReference>
<dbReference type="AlphaFoldDB" id="A0A926HQC3"/>
<comment type="similarity">
    <text evidence="5">Belongs to the class-II pyridoxal-phosphate-dependent aminotransferase family. MalY/PatB cystathionine beta-lyase subfamily.</text>
</comment>
<keyword evidence="4" id="KW-0456">Lyase</keyword>
<dbReference type="RefSeq" id="WP_249299929.1">
    <property type="nucleotide sequence ID" value="NZ_JACRSP010000002.1"/>
</dbReference>
<keyword evidence="7" id="KW-0032">Aminotransferase</keyword>
<dbReference type="GO" id="GO:0030170">
    <property type="term" value="F:pyridoxal phosphate binding"/>
    <property type="evidence" value="ECO:0007669"/>
    <property type="project" value="InterPro"/>
</dbReference>
<dbReference type="CDD" id="cd00609">
    <property type="entry name" value="AAT_like"/>
    <property type="match status" value="1"/>
</dbReference>
<dbReference type="InterPro" id="IPR015421">
    <property type="entry name" value="PyrdxlP-dep_Trfase_major"/>
</dbReference>
<evidence type="ECO:0000256" key="3">
    <source>
        <dbReference type="ARBA" id="ARBA00022898"/>
    </source>
</evidence>
<evidence type="ECO:0000313" key="8">
    <source>
        <dbReference type="Proteomes" id="UP000620366"/>
    </source>
</evidence>
<dbReference type="GO" id="GO:0047804">
    <property type="term" value="F:cysteine-S-conjugate beta-lyase activity"/>
    <property type="evidence" value="ECO:0007669"/>
    <property type="project" value="UniProtKB-EC"/>
</dbReference>
<sequence>MFDFDKVTDRRNTNSLKYDFSAQRGIPDDVLPLWVADMDFPSAPSVIQALEQAVTHGIFGYSQGGQGYFTPLLAWYRSRFGWEPRPEWLVNTPGVVFAVCMAIRAFTEPGDAVLIQRPVYYPFSSSIEDNDRCLINSPLTYTGGRYEMDLEDFERKIVDEQVKLFILCSPHNPVGRVWREEELLAVGEICRRHGVLVLADEIHADFVFAPNRHHIFAGLRPEFEDFTITCTAPSKTFNLAGLQISNIFIPNEQLRQHFCREIAKTGYDEPSRMGLIASAAAYAGGGEWFDALLGYLEGNRDYVRSELARRIPEIRLVEPEGTYLLWLDCRALGFDERGLTDFIVNRAKLWLDEGTLFGPEGSGFERVNIACPRATLAQALDRLERACRG</sequence>
<dbReference type="GO" id="GO:0008483">
    <property type="term" value="F:transaminase activity"/>
    <property type="evidence" value="ECO:0007669"/>
    <property type="project" value="UniProtKB-KW"/>
</dbReference>
<dbReference type="Gene3D" id="3.40.640.10">
    <property type="entry name" value="Type I PLP-dependent aspartate aminotransferase-like (Major domain)"/>
    <property type="match status" value="1"/>
</dbReference>
<gene>
    <name evidence="7" type="ORF">H8695_05660</name>
</gene>
<dbReference type="InterPro" id="IPR051798">
    <property type="entry name" value="Class-II_PLP-Dep_Aminotrans"/>
</dbReference>
<dbReference type="InterPro" id="IPR015422">
    <property type="entry name" value="PyrdxlP-dep_Trfase_small"/>
</dbReference>
<comment type="cofactor">
    <cofactor evidence="1">
        <name>pyridoxal 5'-phosphate</name>
        <dbReference type="ChEBI" id="CHEBI:597326"/>
    </cofactor>
</comment>
<dbReference type="EMBL" id="JACRSP010000002">
    <property type="protein sequence ID" value="MBC8536177.1"/>
    <property type="molecule type" value="Genomic_DNA"/>
</dbReference>
<evidence type="ECO:0000256" key="4">
    <source>
        <dbReference type="ARBA" id="ARBA00023239"/>
    </source>
</evidence>
<proteinExistence type="inferred from homology"/>
<dbReference type="Gene3D" id="3.90.1150.10">
    <property type="entry name" value="Aspartate Aminotransferase, domain 1"/>
    <property type="match status" value="1"/>
</dbReference>
<accession>A0A926HQC3</accession>
<keyword evidence="8" id="KW-1185">Reference proteome</keyword>
<dbReference type="Proteomes" id="UP000620366">
    <property type="component" value="Unassembled WGS sequence"/>
</dbReference>
<dbReference type="InterPro" id="IPR027619">
    <property type="entry name" value="C-S_lyase_PatB-like"/>
</dbReference>
<dbReference type="NCBIfam" id="TIGR04350">
    <property type="entry name" value="C_S_lyase_PatB"/>
    <property type="match status" value="1"/>
</dbReference>
<dbReference type="Pfam" id="PF00155">
    <property type="entry name" value="Aminotran_1_2"/>
    <property type="match status" value="1"/>
</dbReference>
<organism evidence="7 8">
    <name type="scientific">Feifania hominis</name>
    <dbReference type="NCBI Taxonomy" id="2763660"/>
    <lineage>
        <taxon>Bacteria</taxon>
        <taxon>Bacillati</taxon>
        <taxon>Bacillota</taxon>
        <taxon>Clostridia</taxon>
        <taxon>Eubacteriales</taxon>
        <taxon>Feifaniaceae</taxon>
        <taxon>Feifania</taxon>
    </lineage>
</organism>
<evidence type="ECO:0000259" key="6">
    <source>
        <dbReference type="Pfam" id="PF00155"/>
    </source>
</evidence>
<dbReference type="InterPro" id="IPR004839">
    <property type="entry name" value="Aminotransferase_I/II_large"/>
</dbReference>
<dbReference type="InterPro" id="IPR015424">
    <property type="entry name" value="PyrdxlP-dep_Trfase"/>
</dbReference>